<organism evidence="9 10">
    <name type="scientific">Alkalispirillum mobile</name>
    <dbReference type="NCBI Taxonomy" id="85925"/>
    <lineage>
        <taxon>Bacteria</taxon>
        <taxon>Pseudomonadati</taxon>
        <taxon>Pseudomonadota</taxon>
        <taxon>Gammaproteobacteria</taxon>
        <taxon>Chromatiales</taxon>
        <taxon>Ectothiorhodospiraceae</taxon>
        <taxon>Alkalispirillum</taxon>
    </lineage>
</organism>
<reference evidence="9 10" key="1">
    <citation type="submission" date="2018-10" db="EMBL/GenBank/DDBJ databases">
        <title>Genomic Encyclopedia of Type Strains, Phase IV (KMG-IV): sequencing the most valuable type-strain genomes for metagenomic binning, comparative biology and taxonomic classification.</title>
        <authorList>
            <person name="Goeker M."/>
        </authorList>
    </citation>
    <scope>NUCLEOTIDE SEQUENCE [LARGE SCALE GENOMIC DNA]</scope>
    <source>
        <strain evidence="9 10">DSM 12769</strain>
    </source>
</reference>
<dbReference type="AlphaFoldDB" id="A0A498CFY3"/>
<dbReference type="Pfam" id="PF00708">
    <property type="entry name" value="Acylphosphatase"/>
    <property type="match status" value="1"/>
</dbReference>
<evidence type="ECO:0000256" key="6">
    <source>
        <dbReference type="RuleBase" id="RU000553"/>
    </source>
</evidence>
<dbReference type="Gene3D" id="3.30.70.100">
    <property type="match status" value="1"/>
</dbReference>
<evidence type="ECO:0000256" key="2">
    <source>
        <dbReference type="ARBA" id="ARBA00012150"/>
    </source>
</evidence>
<dbReference type="PROSITE" id="PS00150">
    <property type="entry name" value="ACYLPHOSPHATASE_1"/>
    <property type="match status" value="1"/>
</dbReference>
<evidence type="ECO:0000313" key="9">
    <source>
        <dbReference type="EMBL" id="RLK51231.1"/>
    </source>
</evidence>
<proteinExistence type="inferred from homology"/>
<dbReference type="EMBL" id="RCDA01000001">
    <property type="protein sequence ID" value="RLK51231.1"/>
    <property type="molecule type" value="Genomic_DNA"/>
</dbReference>
<comment type="caution">
    <text evidence="9">The sequence shown here is derived from an EMBL/GenBank/DDBJ whole genome shotgun (WGS) entry which is preliminary data.</text>
</comment>
<dbReference type="InterPro" id="IPR036046">
    <property type="entry name" value="Acylphosphatase-like_dom_sf"/>
</dbReference>
<name>A0A498CFY3_9GAMM</name>
<dbReference type="EC" id="3.6.1.7" evidence="2 5"/>
<dbReference type="InterPro" id="IPR001792">
    <property type="entry name" value="Acylphosphatase-like_dom"/>
</dbReference>
<evidence type="ECO:0000256" key="1">
    <source>
        <dbReference type="ARBA" id="ARBA00005614"/>
    </source>
</evidence>
<feature type="active site" evidence="5">
    <location>
        <position position="19"/>
    </location>
</feature>
<evidence type="ECO:0000256" key="4">
    <source>
        <dbReference type="ARBA" id="ARBA00047645"/>
    </source>
</evidence>
<keyword evidence="5 6" id="KW-0378">Hydrolase</keyword>
<gene>
    <name evidence="9" type="ORF">DFR31_1153</name>
</gene>
<evidence type="ECO:0000256" key="3">
    <source>
        <dbReference type="ARBA" id="ARBA00015991"/>
    </source>
</evidence>
<accession>A0A498CFY3</accession>
<comment type="catalytic activity">
    <reaction evidence="4 5 6">
        <text>an acyl phosphate + H2O = a carboxylate + phosphate + H(+)</text>
        <dbReference type="Rhea" id="RHEA:14965"/>
        <dbReference type="ChEBI" id="CHEBI:15377"/>
        <dbReference type="ChEBI" id="CHEBI:15378"/>
        <dbReference type="ChEBI" id="CHEBI:29067"/>
        <dbReference type="ChEBI" id="CHEBI:43474"/>
        <dbReference type="ChEBI" id="CHEBI:59918"/>
        <dbReference type="EC" id="3.6.1.7"/>
    </reaction>
</comment>
<dbReference type="RefSeq" id="WP_121441652.1">
    <property type="nucleotide sequence ID" value="NZ_RCDA01000001.1"/>
</dbReference>
<feature type="active site" evidence="5">
    <location>
        <position position="37"/>
    </location>
</feature>
<dbReference type="InterPro" id="IPR020456">
    <property type="entry name" value="Acylphosphatase"/>
</dbReference>
<evidence type="ECO:0000313" key="10">
    <source>
        <dbReference type="Proteomes" id="UP000275461"/>
    </source>
</evidence>
<dbReference type="OrthoDB" id="5295388at2"/>
<dbReference type="SUPFAM" id="SSF54975">
    <property type="entry name" value="Acylphosphatase/BLUF domain-like"/>
    <property type="match status" value="1"/>
</dbReference>
<evidence type="ECO:0000256" key="7">
    <source>
        <dbReference type="RuleBase" id="RU004168"/>
    </source>
</evidence>
<dbReference type="PANTHER" id="PTHR47268">
    <property type="entry name" value="ACYLPHOSPHATASE"/>
    <property type="match status" value="1"/>
</dbReference>
<dbReference type="NCBIfam" id="NF011022">
    <property type="entry name" value="PRK14451.1"/>
    <property type="match status" value="1"/>
</dbReference>
<dbReference type="InterPro" id="IPR017968">
    <property type="entry name" value="Acylphosphatase_CS"/>
</dbReference>
<comment type="similarity">
    <text evidence="1 7">Belongs to the acylphosphatase family.</text>
</comment>
<protein>
    <recommendedName>
        <fullName evidence="3 5">Acylphosphatase</fullName>
        <ecNumber evidence="2 5">3.6.1.7</ecNumber>
    </recommendedName>
</protein>
<evidence type="ECO:0000256" key="5">
    <source>
        <dbReference type="PROSITE-ProRule" id="PRU00520"/>
    </source>
</evidence>
<dbReference type="PROSITE" id="PS00151">
    <property type="entry name" value="ACYLPHOSPHATASE_2"/>
    <property type="match status" value="1"/>
</dbReference>
<dbReference type="PROSITE" id="PS51160">
    <property type="entry name" value="ACYLPHOSPHATASE_3"/>
    <property type="match status" value="1"/>
</dbReference>
<dbReference type="PANTHER" id="PTHR47268:SF4">
    <property type="entry name" value="ACYLPHOSPHATASE"/>
    <property type="match status" value="1"/>
</dbReference>
<sequence length="89" mass="9688">MNESRRFFVSGTVQGVFFRSSTKRHAEQLGLSGYARNLVDGRVEVLAHGPTDALDELAAWLEEGPPNAQVTGVEAAPDTEQPTEGFRTL</sequence>
<dbReference type="GO" id="GO:0003998">
    <property type="term" value="F:acylphosphatase activity"/>
    <property type="evidence" value="ECO:0007669"/>
    <property type="project" value="UniProtKB-EC"/>
</dbReference>
<keyword evidence="10" id="KW-1185">Reference proteome</keyword>
<dbReference type="Proteomes" id="UP000275461">
    <property type="component" value="Unassembled WGS sequence"/>
</dbReference>
<feature type="domain" description="Acylphosphatase-like" evidence="8">
    <location>
        <begin position="4"/>
        <end position="89"/>
    </location>
</feature>
<evidence type="ECO:0000259" key="8">
    <source>
        <dbReference type="PROSITE" id="PS51160"/>
    </source>
</evidence>